<dbReference type="Pfam" id="PF13245">
    <property type="entry name" value="AAA_19"/>
    <property type="match status" value="1"/>
</dbReference>
<dbReference type="GO" id="GO:0005524">
    <property type="term" value="F:ATP binding"/>
    <property type="evidence" value="ECO:0007669"/>
    <property type="project" value="InterPro"/>
</dbReference>
<evidence type="ECO:0000259" key="2">
    <source>
        <dbReference type="Pfam" id="PF08378"/>
    </source>
</evidence>
<keyword evidence="5" id="KW-1185">Reference proteome</keyword>
<dbReference type="GO" id="GO:0000725">
    <property type="term" value="P:recombinational repair"/>
    <property type="evidence" value="ECO:0007669"/>
    <property type="project" value="TreeGrafter"/>
</dbReference>
<protein>
    <recommendedName>
        <fullName evidence="1">DNA 3'-5' helicase II</fullName>
    </recommendedName>
</protein>
<keyword evidence="4" id="KW-0347">Helicase</keyword>
<keyword evidence="4" id="KW-0067">ATP-binding</keyword>
<name>A0A285JF73_9GAMM</name>
<dbReference type="InterPro" id="IPR027785">
    <property type="entry name" value="UvrD-like_helicase_C"/>
</dbReference>
<organism evidence="4 5">
    <name type="scientific">Arsukibacterium tuosuense</name>
    <dbReference type="NCBI Taxonomy" id="1323745"/>
    <lineage>
        <taxon>Bacteria</taxon>
        <taxon>Pseudomonadati</taxon>
        <taxon>Pseudomonadota</taxon>
        <taxon>Gammaproteobacteria</taxon>
        <taxon>Chromatiales</taxon>
        <taxon>Chromatiaceae</taxon>
        <taxon>Arsukibacterium</taxon>
    </lineage>
</organism>
<evidence type="ECO:0000256" key="1">
    <source>
        <dbReference type="ARBA" id="ARBA00034923"/>
    </source>
</evidence>
<keyword evidence="4" id="KW-0378">Hydrolase</keyword>
<proteinExistence type="predicted"/>
<evidence type="ECO:0000259" key="3">
    <source>
        <dbReference type="Pfam" id="PF13538"/>
    </source>
</evidence>
<dbReference type="InterPro" id="IPR000212">
    <property type="entry name" value="DNA_helicase_UvrD/REP"/>
</dbReference>
<accession>A0A285JF73</accession>
<dbReference type="GO" id="GO:0043138">
    <property type="term" value="F:3'-5' DNA helicase activity"/>
    <property type="evidence" value="ECO:0007669"/>
    <property type="project" value="TreeGrafter"/>
</dbReference>
<dbReference type="GO" id="GO:0003677">
    <property type="term" value="F:DNA binding"/>
    <property type="evidence" value="ECO:0007669"/>
    <property type="project" value="InterPro"/>
</dbReference>
<dbReference type="Pfam" id="PF08378">
    <property type="entry name" value="NERD"/>
    <property type="match status" value="1"/>
</dbReference>
<gene>
    <name evidence="4" type="ORF">SAMN06297280_3415</name>
</gene>
<sequence>MAKIYPDWENINRLRVKPEEGERYLLEYLESHLDDDFEIFFNPYLDGDRPDVIILKKGHGAVVIEVKDWELSNYCIDSKNLWYVLNNRIRSPQQQAFRYKSNLFELHIPILGLSELSNKNFYKVINVYVYFHKILKIQLASFYGSPEQEIRNILSETNALRGDYNFEDYEKKINYWESKKKQLSRDLSISICRDSLDLKVNKIKNIAKNSLFTDEIYQDLRRRLMPSSQVLEQGIKVPFDSRQLKLSESSAGLSKIKGVAGCGKTSILAQRAINARKRHGDIVLILTFNITIRFYIKDVISRIAGSRLENEIEVIHYHGFINEKINQYGISIEDVMAKFRDDEPDKLEKVYSYQKLFEGRSITKYKSIFIDEIQDYDPDWIKIIRDNFLEDDGEMVMFGDQSQNIYDREESKRASPIVLGFGSWNKLTKSYRSSIDAPLVSLFSAFQKEFLLSKYNDAEIFESFPTQSGLLFDVLNYEFLQGGFSFLTVLGRISDYIRRYNFHPNDIAIIASQVEPLFLINTELSKSESTKIMFETEEELKEIFRKKLNKKAEIERIRRRKKSFFYQNSGLIKLSTIHSFKGLESETVFFILMPDDNPEVIYTAITRAKKNLIVFNFGESKFHEFFAKHMTPI</sequence>
<dbReference type="SUPFAM" id="SSF52540">
    <property type="entry name" value="P-loop containing nucleoside triphosphate hydrolases"/>
    <property type="match status" value="1"/>
</dbReference>
<evidence type="ECO:0000313" key="5">
    <source>
        <dbReference type="Proteomes" id="UP000219353"/>
    </source>
</evidence>
<evidence type="ECO:0000313" key="4">
    <source>
        <dbReference type="EMBL" id="SNY58477.1"/>
    </source>
</evidence>
<dbReference type="RefSeq" id="WP_097112601.1">
    <property type="nucleotide sequence ID" value="NZ_OBEB01000008.1"/>
</dbReference>
<dbReference type="OrthoDB" id="7066673at2"/>
<dbReference type="Proteomes" id="UP000219353">
    <property type="component" value="Unassembled WGS sequence"/>
</dbReference>
<dbReference type="CDD" id="cd18809">
    <property type="entry name" value="SF1_C_RecD"/>
    <property type="match status" value="1"/>
</dbReference>
<dbReference type="InterPro" id="IPR011528">
    <property type="entry name" value="NERD"/>
</dbReference>
<dbReference type="Pfam" id="PF13538">
    <property type="entry name" value="UvrD_C_2"/>
    <property type="match status" value="1"/>
</dbReference>
<dbReference type="PANTHER" id="PTHR11070">
    <property type="entry name" value="UVRD / RECB / PCRA DNA HELICASE FAMILY MEMBER"/>
    <property type="match status" value="1"/>
</dbReference>
<dbReference type="AlphaFoldDB" id="A0A285JF73"/>
<keyword evidence="4" id="KW-0547">Nucleotide-binding</keyword>
<reference evidence="5" key="1">
    <citation type="submission" date="2017-09" db="EMBL/GenBank/DDBJ databases">
        <authorList>
            <person name="Varghese N."/>
            <person name="Submissions S."/>
        </authorList>
    </citation>
    <scope>NUCLEOTIDE SEQUENCE [LARGE SCALE GENOMIC DNA]</scope>
    <source>
        <strain evidence="5">CGMCC 1.12461</strain>
    </source>
</reference>
<dbReference type="Gene3D" id="3.40.50.300">
    <property type="entry name" value="P-loop containing nucleotide triphosphate hydrolases"/>
    <property type="match status" value="2"/>
</dbReference>
<feature type="domain" description="UvrD-like helicase C-terminal" evidence="3">
    <location>
        <begin position="574"/>
        <end position="614"/>
    </location>
</feature>
<dbReference type="EMBL" id="OBEB01000008">
    <property type="protein sequence ID" value="SNY58477.1"/>
    <property type="molecule type" value="Genomic_DNA"/>
</dbReference>
<feature type="domain" description="NERD" evidence="2">
    <location>
        <begin position="19"/>
        <end position="106"/>
    </location>
</feature>
<dbReference type="InterPro" id="IPR027417">
    <property type="entry name" value="P-loop_NTPase"/>
</dbReference>
<dbReference type="PANTHER" id="PTHR11070:SF2">
    <property type="entry name" value="ATP-DEPENDENT DNA HELICASE SRS2"/>
    <property type="match status" value="1"/>
</dbReference>